<proteinExistence type="predicted"/>
<dbReference type="Gene3D" id="3.40.30.10">
    <property type="entry name" value="Glutaredoxin"/>
    <property type="match status" value="1"/>
</dbReference>
<accession>A0ABU2ZQD6</accession>
<dbReference type="EMBL" id="JAVRHX010000002">
    <property type="protein sequence ID" value="MDT0594839.1"/>
    <property type="molecule type" value="Genomic_DNA"/>
</dbReference>
<comment type="caution">
    <text evidence="2">The sequence shown here is derived from an EMBL/GenBank/DDBJ whole genome shotgun (WGS) entry which is preliminary data.</text>
</comment>
<keyword evidence="1" id="KW-0472">Membrane</keyword>
<dbReference type="RefSeq" id="WP_311368362.1">
    <property type="nucleotide sequence ID" value="NZ_JAVRHX010000002.1"/>
</dbReference>
<keyword evidence="1" id="KW-0812">Transmembrane</keyword>
<dbReference type="Pfam" id="PF13899">
    <property type="entry name" value="Thioredoxin_7"/>
    <property type="match status" value="1"/>
</dbReference>
<name>A0ABU2ZQD6_9ALTE</name>
<protein>
    <submittedName>
        <fullName evidence="2">Thioredoxin family protein</fullName>
    </submittedName>
</protein>
<keyword evidence="3" id="KW-1185">Reference proteome</keyword>
<evidence type="ECO:0000256" key="1">
    <source>
        <dbReference type="SAM" id="Phobius"/>
    </source>
</evidence>
<reference evidence="2 3" key="1">
    <citation type="submission" date="2023-09" db="EMBL/GenBank/DDBJ databases">
        <authorList>
            <person name="Rey-Velasco X."/>
        </authorList>
    </citation>
    <scope>NUCLEOTIDE SEQUENCE [LARGE SCALE GENOMIC DNA]</scope>
    <source>
        <strain evidence="2 3">P117</strain>
    </source>
</reference>
<evidence type="ECO:0000313" key="2">
    <source>
        <dbReference type="EMBL" id="MDT0594839.1"/>
    </source>
</evidence>
<dbReference type="InterPro" id="IPR036249">
    <property type="entry name" value="Thioredoxin-like_sf"/>
</dbReference>
<gene>
    <name evidence="2" type="ORF">RM552_08315</name>
</gene>
<sequence>MQKIVKANRLLASDIKKKNNMIRNIPHYLFKIDFIIVLLLCFISFWVTANVDDKDKVLPEYLYTPAANPMIEVSKTLEQAKQNNKLALIVLGAQWCHDSRGLATNFSKPALHQVLNERFVSLFIDVGNYEDRRDITQRFGYPIYFATPTVLVVDPETELLMNEDTLTIWQSAYSVDFEKYMSYFADVGKNEVSTNRIARLNNNKGLKIFTEQQTERLLVAYARLAPLMALEDTGELEDKSEFYALWNEVRDFRSQLQKDLHRLRNQVIETPGVSLDLPSYDNFSWENK</sequence>
<organism evidence="2 3">
    <name type="scientific">Glaciecola petra</name>
    <dbReference type="NCBI Taxonomy" id="3075602"/>
    <lineage>
        <taxon>Bacteria</taxon>
        <taxon>Pseudomonadati</taxon>
        <taxon>Pseudomonadota</taxon>
        <taxon>Gammaproteobacteria</taxon>
        <taxon>Alteromonadales</taxon>
        <taxon>Alteromonadaceae</taxon>
        <taxon>Glaciecola</taxon>
    </lineage>
</organism>
<dbReference type="CDD" id="cd02947">
    <property type="entry name" value="TRX_family"/>
    <property type="match status" value="1"/>
</dbReference>
<feature type="transmembrane region" description="Helical" evidence="1">
    <location>
        <begin position="28"/>
        <end position="47"/>
    </location>
</feature>
<evidence type="ECO:0000313" key="3">
    <source>
        <dbReference type="Proteomes" id="UP001253545"/>
    </source>
</evidence>
<dbReference type="SUPFAM" id="SSF52833">
    <property type="entry name" value="Thioredoxin-like"/>
    <property type="match status" value="1"/>
</dbReference>
<dbReference type="Proteomes" id="UP001253545">
    <property type="component" value="Unassembled WGS sequence"/>
</dbReference>
<keyword evidence="1" id="KW-1133">Transmembrane helix</keyword>